<dbReference type="SUPFAM" id="SSF56037">
    <property type="entry name" value="PheT/TilS domain"/>
    <property type="match status" value="1"/>
</dbReference>
<evidence type="ECO:0000256" key="1">
    <source>
        <dbReference type="ARBA" id="ARBA00004496"/>
    </source>
</evidence>
<keyword evidence="6 8" id="KW-0067">ATP-binding</keyword>
<dbReference type="GO" id="GO:0032267">
    <property type="term" value="F:tRNA(Ile)-lysidine synthase activity"/>
    <property type="evidence" value="ECO:0007669"/>
    <property type="project" value="UniProtKB-EC"/>
</dbReference>
<evidence type="ECO:0000313" key="10">
    <source>
        <dbReference type="EMBL" id="TDB68195.1"/>
    </source>
</evidence>
<dbReference type="GO" id="GO:0005524">
    <property type="term" value="F:ATP binding"/>
    <property type="evidence" value="ECO:0007669"/>
    <property type="project" value="UniProtKB-UniRule"/>
</dbReference>
<comment type="similarity">
    <text evidence="8">Belongs to the tRNA(Ile)-lysidine synthase family.</text>
</comment>
<gene>
    <name evidence="8 10" type="primary">tilS</name>
    <name evidence="10" type="ORF">EZE20_04540</name>
</gene>
<keyword evidence="4 8" id="KW-0819">tRNA processing</keyword>
<comment type="caution">
    <text evidence="10">The sequence shown here is derived from an EMBL/GenBank/DDBJ whole genome shotgun (WGS) entry which is preliminary data.</text>
</comment>
<feature type="binding site" evidence="8">
    <location>
        <begin position="26"/>
        <end position="31"/>
    </location>
    <ligand>
        <name>ATP</name>
        <dbReference type="ChEBI" id="CHEBI:30616"/>
    </ligand>
</feature>
<feature type="domain" description="Lysidine-tRNA(Ile) synthetase C-terminal" evidence="9">
    <location>
        <begin position="368"/>
        <end position="442"/>
    </location>
</feature>
<dbReference type="Gene3D" id="3.40.50.620">
    <property type="entry name" value="HUPs"/>
    <property type="match status" value="1"/>
</dbReference>
<dbReference type="InterPro" id="IPR012094">
    <property type="entry name" value="tRNA_Ile_lys_synt"/>
</dbReference>
<reference evidence="10 11" key="1">
    <citation type="submission" date="2019-02" db="EMBL/GenBank/DDBJ databases">
        <title>Arundinibacter roseus gen. nov., sp. nov., a new member of the family Cytophagaceae.</title>
        <authorList>
            <person name="Szuroczki S."/>
            <person name="Khayer B."/>
            <person name="Sproer C."/>
            <person name="Toumi M."/>
            <person name="Szabo A."/>
            <person name="Felfoldi T."/>
            <person name="Schumann P."/>
            <person name="Toth E."/>
        </authorList>
    </citation>
    <scope>NUCLEOTIDE SEQUENCE [LARGE SCALE GENOMIC DNA]</scope>
    <source>
        <strain evidence="10 11">DMA-k-7a</strain>
    </source>
</reference>
<dbReference type="GO" id="GO:0006400">
    <property type="term" value="P:tRNA modification"/>
    <property type="evidence" value="ECO:0007669"/>
    <property type="project" value="UniProtKB-UniRule"/>
</dbReference>
<comment type="function">
    <text evidence="8">Ligates lysine onto the cytidine present at position 34 of the AUA codon-specific tRNA(Ile) that contains the anticodon CAU, in an ATP-dependent manner. Cytidine is converted to lysidine, thus changing the amino acid specificity of the tRNA from methionine to isoleucine.</text>
</comment>
<keyword evidence="3 8" id="KW-0436">Ligase</keyword>
<evidence type="ECO:0000256" key="4">
    <source>
        <dbReference type="ARBA" id="ARBA00022694"/>
    </source>
</evidence>
<dbReference type="AlphaFoldDB" id="A0A4V2XAM5"/>
<dbReference type="EC" id="6.3.4.19" evidence="8"/>
<dbReference type="EMBL" id="SMJU01000002">
    <property type="protein sequence ID" value="TDB68195.1"/>
    <property type="molecule type" value="Genomic_DNA"/>
</dbReference>
<dbReference type="CDD" id="cd01992">
    <property type="entry name" value="TilS_N"/>
    <property type="match status" value="1"/>
</dbReference>
<sequence>MLNDFLTFINSQKLELHAAPTLLAISGGVDSVVLATLFKEANLPFILAHCNYGLRGKESDDDEIFVRQWAHKHGVTLFVAHFETELKAKEEGISIQMAARDLRYTWFSELRQQIKYQYLATAHHADDAIETVLLNLTRGTGLAGLTGIAPVMGHTIRPLLFASRQEILAYAQQQNISWREDSSNATDHYRRNLIRHQVLPVLQSINPSLEETFQRTSQRLQAAHRLLDKSLYEWKKNVVKQVNRTTYIPIPELLKASEPIFQLHYLLEPFGFNYAQTEQIVASLEGESGKKFLSPEHVLIKDRKYLIINTLSKGKYNEEAYELGELTSLSIPEKFTIHMQEHTYSDSFNFDPDPSIAYFDRSLLDFPLTIRPWQTGDWFCPLGMKGKRKKVSDLLIDSRVPLLAKRDCFLLTNNRGDVLWVLGFRSDERFKVNKNTKKILEIKFINA</sequence>
<dbReference type="NCBIfam" id="TIGR02432">
    <property type="entry name" value="lysidine_TilS_N"/>
    <property type="match status" value="1"/>
</dbReference>
<accession>A0A4V2XAM5</accession>
<dbReference type="SMART" id="SM00977">
    <property type="entry name" value="TilS_C"/>
    <property type="match status" value="1"/>
</dbReference>
<dbReference type="InterPro" id="IPR014729">
    <property type="entry name" value="Rossmann-like_a/b/a_fold"/>
</dbReference>
<dbReference type="RefSeq" id="WP_132114929.1">
    <property type="nucleotide sequence ID" value="NZ_SMJU01000002.1"/>
</dbReference>
<evidence type="ECO:0000259" key="9">
    <source>
        <dbReference type="SMART" id="SM00977"/>
    </source>
</evidence>
<evidence type="ECO:0000256" key="7">
    <source>
        <dbReference type="ARBA" id="ARBA00048539"/>
    </source>
</evidence>
<dbReference type="InterPro" id="IPR011063">
    <property type="entry name" value="TilS/TtcA_N"/>
</dbReference>
<dbReference type="HAMAP" id="MF_01161">
    <property type="entry name" value="tRNA_Ile_lys_synt"/>
    <property type="match status" value="1"/>
</dbReference>
<dbReference type="InterPro" id="IPR012796">
    <property type="entry name" value="Lysidine-tRNA-synth_C"/>
</dbReference>
<keyword evidence="11" id="KW-1185">Reference proteome</keyword>
<evidence type="ECO:0000256" key="6">
    <source>
        <dbReference type="ARBA" id="ARBA00022840"/>
    </source>
</evidence>
<evidence type="ECO:0000256" key="8">
    <source>
        <dbReference type="HAMAP-Rule" id="MF_01161"/>
    </source>
</evidence>
<comment type="catalytic activity">
    <reaction evidence="7 8">
        <text>cytidine(34) in tRNA(Ile2) + L-lysine + ATP = lysidine(34) in tRNA(Ile2) + AMP + diphosphate + H(+)</text>
        <dbReference type="Rhea" id="RHEA:43744"/>
        <dbReference type="Rhea" id="RHEA-COMP:10625"/>
        <dbReference type="Rhea" id="RHEA-COMP:10670"/>
        <dbReference type="ChEBI" id="CHEBI:15378"/>
        <dbReference type="ChEBI" id="CHEBI:30616"/>
        <dbReference type="ChEBI" id="CHEBI:32551"/>
        <dbReference type="ChEBI" id="CHEBI:33019"/>
        <dbReference type="ChEBI" id="CHEBI:82748"/>
        <dbReference type="ChEBI" id="CHEBI:83665"/>
        <dbReference type="ChEBI" id="CHEBI:456215"/>
        <dbReference type="EC" id="6.3.4.19"/>
    </reaction>
</comment>
<dbReference type="GO" id="GO:0005737">
    <property type="term" value="C:cytoplasm"/>
    <property type="evidence" value="ECO:0007669"/>
    <property type="project" value="UniProtKB-SubCell"/>
</dbReference>
<evidence type="ECO:0000256" key="3">
    <source>
        <dbReference type="ARBA" id="ARBA00022598"/>
    </source>
</evidence>
<comment type="domain">
    <text evidence="8">The N-terminal region contains the highly conserved SGGXDS motif, predicted to be a P-loop motif involved in ATP binding.</text>
</comment>
<organism evidence="10 11">
    <name type="scientific">Arundinibacter roseus</name>
    <dbReference type="NCBI Taxonomy" id="2070510"/>
    <lineage>
        <taxon>Bacteria</taxon>
        <taxon>Pseudomonadati</taxon>
        <taxon>Bacteroidota</taxon>
        <taxon>Cytophagia</taxon>
        <taxon>Cytophagales</taxon>
        <taxon>Spirosomataceae</taxon>
        <taxon>Arundinibacter</taxon>
    </lineage>
</organism>
<dbReference type="InterPro" id="IPR012795">
    <property type="entry name" value="tRNA_Ile_lys_synt_N"/>
</dbReference>
<evidence type="ECO:0000256" key="2">
    <source>
        <dbReference type="ARBA" id="ARBA00022490"/>
    </source>
</evidence>
<proteinExistence type="inferred from homology"/>
<comment type="subcellular location">
    <subcellularLocation>
        <location evidence="1 8">Cytoplasm</location>
    </subcellularLocation>
</comment>
<protein>
    <recommendedName>
        <fullName evidence="8">tRNA(Ile)-lysidine synthase</fullName>
        <ecNumber evidence="8">6.3.4.19</ecNumber>
    </recommendedName>
    <alternativeName>
        <fullName evidence="8">tRNA(Ile)-2-lysyl-cytidine synthase</fullName>
    </alternativeName>
    <alternativeName>
        <fullName evidence="8">tRNA(Ile)-lysidine synthetase</fullName>
    </alternativeName>
</protein>
<dbReference type="SUPFAM" id="SSF52402">
    <property type="entry name" value="Adenine nucleotide alpha hydrolases-like"/>
    <property type="match status" value="1"/>
</dbReference>
<evidence type="ECO:0000256" key="5">
    <source>
        <dbReference type="ARBA" id="ARBA00022741"/>
    </source>
</evidence>
<keyword evidence="2 8" id="KW-0963">Cytoplasm</keyword>
<dbReference type="PANTHER" id="PTHR43033:SF1">
    <property type="entry name" value="TRNA(ILE)-LYSIDINE SYNTHASE-RELATED"/>
    <property type="match status" value="1"/>
</dbReference>
<keyword evidence="5 8" id="KW-0547">Nucleotide-binding</keyword>
<dbReference type="PANTHER" id="PTHR43033">
    <property type="entry name" value="TRNA(ILE)-LYSIDINE SYNTHASE-RELATED"/>
    <property type="match status" value="1"/>
</dbReference>
<dbReference type="NCBIfam" id="TIGR02433">
    <property type="entry name" value="lysidine_TilS_C"/>
    <property type="match status" value="1"/>
</dbReference>
<dbReference type="Pfam" id="PF11734">
    <property type="entry name" value="TilS_C"/>
    <property type="match status" value="1"/>
</dbReference>
<dbReference type="Pfam" id="PF01171">
    <property type="entry name" value="ATP_bind_3"/>
    <property type="match status" value="1"/>
</dbReference>
<dbReference type="Proteomes" id="UP000295706">
    <property type="component" value="Unassembled WGS sequence"/>
</dbReference>
<evidence type="ECO:0000313" key="11">
    <source>
        <dbReference type="Proteomes" id="UP000295706"/>
    </source>
</evidence>
<dbReference type="OrthoDB" id="9807403at2"/>
<name>A0A4V2XAM5_9BACT</name>